<keyword evidence="1" id="KW-0472">Membrane</keyword>
<evidence type="ECO:0000313" key="3">
    <source>
        <dbReference type="Proteomes" id="UP000824247"/>
    </source>
</evidence>
<dbReference type="Proteomes" id="UP000824247">
    <property type="component" value="Unassembled WGS sequence"/>
</dbReference>
<reference evidence="2" key="1">
    <citation type="journal article" date="2021" name="PeerJ">
        <title>Extensive microbial diversity within the chicken gut microbiome revealed by metagenomics and culture.</title>
        <authorList>
            <person name="Gilroy R."/>
            <person name="Ravi A."/>
            <person name="Getino M."/>
            <person name="Pursley I."/>
            <person name="Horton D.L."/>
            <person name="Alikhan N.F."/>
            <person name="Baker D."/>
            <person name="Gharbi K."/>
            <person name="Hall N."/>
            <person name="Watson M."/>
            <person name="Adriaenssens E.M."/>
            <person name="Foster-Nyarko E."/>
            <person name="Jarju S."/>
            <person name="Secka A."/>
            <person name="Antonio M."/>
            <person name="Oren A."/>
            <person name="Chaudhuri R.R."/>
            <person name="La Ragione R."/>
            <person name="Hildebrand F."/>
            <person name="Pallen M.J."/>
        </authorList>
    </citation>
    <scope>NUCLEOTIDE SEQUENCE</scope>
    <source>
        <strain evidence="2">A5-1222</strain>
    </source>
</reference>
<protein>
    <submittedName>
        <fullName evidence="2">Uncharacterized protein</fullName>
    </submittedName>
</protein>
<feature type="transmembrane region" description="Helical" evidence="1">
    <location>
        <begin position="12"/>
        <end position="32"/>
    </location>
</feature>
<comment type="caution">
    <text evidence="2">The sequence shown here is derived from an EMBL/GenBank/DDBJ whole genome shotgun (WGS) entry which is preliminary data.</text>
</comment>
<sequence>MELWLCKVLQVVGIALPLMFACLLVLSIFNVLDYLKVYRNTYDSKSTTNKSYALLITWIAAAVISIIGIVAIPVGLFVGIPGIW</sequence>
<dbReference type="EMBL" id="JAHLFM010000024">
    <property type="protein sequence ID" value="MBU3830827.1"/>
    <property type="molecule type" value="Genomic_DNA"/>
</dbReference>
<dbReference type="AlphaFoldDB" id="A0A9E2KWJ8"/>
<keyword evidence="1" id="KW-0812">Transmembrane</keyword>
<gene>
    <name evidence="2" type="ORF">H9897_01605</name>
</gene>
<reference evidence="2" key="2">
    <citation type="submission" date="2021-04" db="EMBL/GenBank/DDBJ databases">
        <authorList>
            <person name="Gilroy R."/>
        </authorList>
    </citation>
    <scope>NUCLEOTIDE SEQUENCE</scope>
    <source>
        <strain evidence="2">A5-1222</strain>
    </source>
</reference>
<feature type="transmembrane region" description="Helical" evidence="1">
    <location>
        <begin position="52"/>
        <end position="80"/>
    </location>
</feature>
<dbReference type="PROSITE" id="PS51257">
    <property type="entry name" value="PROKAR_LIPOPROTEIN"/>
    <property type="match status" value="1"/>
</dbReference>
<name>A0A9E2KWJ8_9BACT</name>
<keyword evidence="1" id="KW-1133">Transmembrane helix</keyword>
<proteinExistence type="predicted"/>
<evidence type="ECO:0000313" key="2">
    <source>
        <dbReference type="EMBL" id="MBU3830827.1"/>
    </source>
</evidence>
<accession>A0A9E2KWJ8</accession>
<evidence type="ECO:0000256" key="1">
    <source>
        <dbReference type="SAM" id="Phobius"/>
    </source>
</evidence>
<organism evidence="2 3">
    <name type="scientific">Candidatus Ureaplasma intestinipullorum</name>
    <dbReference type="NCBI Taxonomy" id="2838770"/>
    <lineage>
        <taxon>Bacteria</taxon>
        <taxon>Bacillati</taxon>
        <taxon>Mycoplasmatota</taxon>
        <taxon>Mycoplasmoidales</taxon>
        <taxon>Mycoplasmoidaceae</taxon>
        <taxon>Ureaplasma</taxon>
    </lineage>
</organism>